<keyword evidence="2" id="KW-1185">Reference proteome</keyword>
<comment type="caution">
    <text evidence="1">The sequence shown here is derived from an EMBL/GenBank/DDBJ whole genome shotgun (WGS) entry which is preliminary data.</text>
</comment>
<accession>A0A2P4T3F9</accession>
<gene>
    <name evidence="1" type="ORF">CIB84_005350</name>
</gene>
<sequence>MQRKRCSICSLFHLQGYTDLRCRCMCLFLLCL</sequence>
<evidence type="ECO:0000313" key="2">
    <source>
        <dbReference type="Proteomes" id="UP000237246"/>
    </source>
</evidence>
<dbReference type="AlphaFoldDB" id="A0A2P4T3F9"/>
<protein>
    <submittedName>
        <fullName evidence="1">Uncharacterized protein</fullName>
    </submittedName>
</protein>
<dbReference type="EMBL" id="PPHD01010327">
    <property type="protein sequence ID" value="POI30898.1"/>
    <property type="molecule type" value="Genomic_DNA"/>
</dbReference>
<dbReference type="Proteomes" id="UP000237246">
    <property type="component" value="Unassembled WGS sequence"/>
</dbReference>
<organism evidence="1 2">
    <name type="scientific">Bambusicola thoracicus</name>
    <name type="common">Chinese bamboo-partridge</name>
    <name type="synonym">Perdix thoracica</name>
    <dbReference type="NCBI Taxonomy" id="9083"/>
    <lineage>
        <taxon>Eukaryota</taxon>
        <taxon>Metazoa</taxon>
        <taxon>Chordata</taxon>
        <taxon>Craniata</taxon>
        <taxon>Vertebrata</taxon>
        <taxon>Euteleostomi</taxon>
        <taxon>Archelosauria</taxon>
        <taxon>Archosauria</taxon>
        <taxon>Dinosauria</taxon>
        <taxon>Saurischia</taxon>
        <taxon>Theropoda</taxon>
        <taxon>Coelurosauria</taxon>
        <taxon>Aves</taxon>
        <taxon>Neognathae</taxon>
        <taxon>Galloanserae</taxon>
        <taxon>Galliformes</taxon>
        <taxon>Phasianidae</taxon>
        <taxon>Perdicinae</taxon>
        <taxon>Bambusicola</taxon>
    </lineage>
</organism>
<evidence type="ECO:0000313" key="1">
    <source>
        <dbReference type="EMBL" id="POI30898.1"/>
    </source>
</evidence>
<proteinExistence type="predicted"/>
<name>A0A2P4T3F9_BAMTH</name>
<reference evidence="1 2" key="1">
    <citation type="submission" date="2018-01" db="EMBL/GenBank/DDBJ databases">
        <title>Comparison of the Chinese Bamboo Partridge and Red Junglefowl genome sequences highlights the importance of demography in genome evolution.</title>
        <authorList>
            <person name="Tiley G.P."/>
            <person name="Kimball R.T."/>
            <person name="Braun E.L."/>
            <person name="Burleigh J.G."/>
        </authorList>
    </citation>
    <scope>NUCLEOTIDE SEQUENCE [LARGE SCALE GENOMIC DNA]</scope>
    <source>
        <strain evidence="1">RTK389</strain>
        <tissue evidence="1">Blood</tissue>
    </source>
</reference>